<feature type="signal peptide" evidence="1">
    <location>
        <begin position="1"/>
        <end position="24"/>
    </location>
</feature>
<evidence type="ECO:0000313" key="3">
    <source>
        <dbReference type="Proteomes" id="UP000189004"/>
    </source>
</evidence>
<keyword evidence="1" id="KW-0732">Signal</keyword>
<evidence type="ECO:0000256" key="1">
    <source>
        <dbReference type="SAM" id="SignalP"/>
    </source>
</evidence>
<dbReference type="OrthoDB" id="9982206at2"/>
<comment type="caution">
    <text evidence="2">The sequence shown here is derived from an EMBL/GenBank/DDBJ whole genome shotgun (WGS) entry which is preliminary data.</text>
</comment>
<reference evidence="3" key="1">
    <citation type="submission" date="2016-08" db="EMBL/GenBank/DDBJ databases">
        <authorList>
            <person name="Tokovenko B."/>
            <person name="Kalinowski J."/>
        </authorList>
    </citation>
    <scope>NUCLEOTIDE SEQUENCE [LARGE SCALE GENOMIC DNA]</scope>
    <source>
        <strain evidence="3">UTMC102</strain>
    </source>
</reference>
<protein>
    <submittedName>
        <fullName evidence="2">Uncharacterized protein</fullName>
    </submittedName>
</protein>
<keyword evidence="3" id="KW-1185">Reference proteome</keyword>
<proteinExistence type="predicted"/>
<dbReference type="EMBL" id="MCOK01000001">
    <property type="protein sequence ID" value="OOC53856.1"/>
    <property type="molecule type" value="Genomic_DNA"/>
</dbReference>
<gene>
    <name evidence="2" type="ORF">NOSIN_08600</name>
</gene>
<dbReference type="AlphaFoldDB" id="A0A1V3C038"/>
<dbReference type="RefSeq" id="WP_077690245.1">
    <property type="nucleotide sequence ID" value="NZ_MCOK01000001.1"/>
</dbReference>
<evidence type="ECO:0000313" key="2">
    <source>
        <dbReference type="EMBL" id="OOC53856.1"/>
    </source>
</evidence>
<organism evidence="2 3">
    <name type="scientific">Nocardiopsis sinuspersici</name>
    <dbReference type="NCBI Taxonomy" id="501010"/>
    <lineage>
        <taxon>Bacteria</taxon>
        <taxon>Bacillati</taxon>
        <taxon>Actinomycetota</taxon>
        <taxon>Actinomycetes</taxon>
        <taxon>Streptosporangiales</taxon>
        <taxon>Nocardiopsidaceae</taxon>
        <taxon>Nocardiopsis</taxon>
    </lineage>
</organism>
<accession>A0A1V3C038</accession>
<feature type="chain" id="PRO_5012302100" evidence="1">
    <location>
        <begin position="25"/>
        <end position="75"/>
    </location>
</feature>
<name>A0A1V3C038_9ACTN</name>
<dbReference type="Proteomes" id="UP000189004">
    <property type="component" value="Unassembled WGS sequence"/>
</dbReference>
<sequence>MRKLASSLALAAAVLALGAAPAHAQHDDGMIAVPTLVSLPVLENLTDAVQDSTKGSKKDRGNDDDYWINYKLVDL</sequence>